<reference evidence="4 5" key="1">
    <citation type="journal article" date="2016" name="Front. Microbiol.">
        <title>Comprehensive Phylogenetic Analysis of Bovine Non-aureus Staphylococci Species Based on Whole-Genome Sequencing.</title>
        <authorList>
            <person name="Naushad S."/>
            <person name="Barkema H.W."/>
            <person name="Luby C."/>
            <person name="Condas L.A."/>
            <person name="Nobrega D.B."/>
            <person name="Carson D.A."/>
            <person name="De Buck J."/>
        </authorList>
    </citation>
    <scope>NUCLEOTIDE SEQUENCE [LARGE SCALE GENOMIC DNA]</scope>
    <source>
        <strain evidence="4 5">SNUC 993</strain>
    </source>
</reference>
<dbReference type="PANTHER" id="PTHR45266:SF3">
    <property type="entry name" value="OXALOACETATE DECARBOXYLASE ALPHA CHAIN"/>
    <property type="match status" value="1"/>
</dbReference>
<dbReference type="InterPro" id="IPR050709">
    <property type="entry name" value="Biotin_Carboxyl_Carrier/Decarb"/>
</dbReference>
<gene>
    <name evidence="4" type="ORF">BU607_05130</name>
</gene>
<keyword evidence="5" id="KW-1185">Reference proteome</keyword>
<dbReference type="InterPro" id="IPR000089">
    <property type="entry name" value="Biotin_lipoyl"/>
</dbReference>
<evidence type="ECO:0000256" key="1">
    <source>
        <dbReference type="ARBA" id="ARBA00023267"/>
    </source>
</evidence>
<dbReference type="PROSITE" id="PS50968">
    <property type="entry name" value="BIOTINYL_LIPOYL"/>
    <property type="match status" value="1"/>
</dbReference>
<evidence type="ECO:0000256" key="2">
    <source>
        <dbReference type="SAM" id="MobiDB-lite"/>
    </source>
</evidence>
<protein>
    <submittedName>
        <fullName evidence="4">Acetyl-CoA carboxylase biotin carboxyl carrier protein subunit</fullName>
    </submittedName>
</protein>
<evidence type="ECO:0000313" key="4">
    <source>
        <dbReference type="EMBL" id="PTH18430.1"/>
    </source>
</evidence>
<dbReference type="Gene3D" id="2.40.50.100">
    <property type="match status" value="1"/>
</dbReference>
<evidence type="ECO:0000259" key="3">
    <source>
        <dbReference type="PROSITE" id="PS50968"/>
    </source>
</evidence>
<feature type="domain" description="Lipoyl-binding" evidence="3">
    <location>
        <begin position="81"/>
        <end position="150"/>
    </location>
</feature>
<keyword evidence="1" id="KW-0092">Biotin</keyword>
<dbReference type="Proteomes" id="UP000242694">
    <property type="component" value="Unassembled WGS sequence"/>
</dbReference>
<organism evidence="4 5">
    <name type="scientific">Staphylococcus auricularis</name>
    <dbReference type="NCBI Taxonomy" id="29379"/>
    <lineage>
        <taxon>Bacteria</taxon>
        <taxon>Bacillati</taxon>
        <taxon>Bacillota</taxon>
        <taxon>Bacilli</taxon>
        <taxon>Bacillales</taxon>
        <taxon>Staphylococcaceae</taxon>
        <taxon>Staphylococcus</taxon>
    </lineage>
</organism>
<accession>A0ABX5IEQ0</accession>
<dbReference type="InterPro" id="IPR001882">
    <property type="entry name" value="Biotin_BS"/>
</dbReference>
<feature type="region of interest" description="Disordered" evidence="2">
    <location>
        <begin position="35"/>
        <end position="72"/>
    </location>
</feature>
<feature type="compositionally biased region" description="Low complexity" evidence="2">
    <location>
        <begin position="36"/>
        <end position="47"/>
    </location>
</feature>
<name>A0ABX5IEQ0_9STAP</name>
<feature type="compositionally biased region" description="Polar residues" evidence="2">
    <location>
        <begin position="48"/>
        <end position="60"/>
    </location>
</feature>
<dbReference type="CDD" id="cd06850">
    <property type="entry name" value="biotinyl_domain"/>
    <property type="match status" value="1"/>
</dbReference>
<dbReference type="SUPFAM" id="SSF51230">
    <property type="entry name" value="Single hybrid motif"/>
    <property type="match status" value="1"/>
</dbReference>
<dbReference type="PANTHER" id="PTHR45266">
    <property type="entry name" value="OXALOACETATE DECARBOXYLASE ALPHA CHAIN"/>
    <property type="match status" value="1"/>
</dbReference>
<proteinExistence type="predicted"/>
<sequence>MNFEQVEKIIKLVKDNEVQKFKYKDYEHEIELDFTQDQQQAPQQVEQTSVVSGSENSAHTSSGDQASADSDDLKAIKTQMVGTFYLQDEKELTEPVVKVGDQISEGDIVGYIEAMKVMNEVTSDVSGTVEEILVDHGSNVEYDQTIIKVK</sequence>
<dbReference type="Pfam" id="PF00364">
    <property type="entry name" value="Biotin_lipoyl"/>
    <property type="match status" value="1"/>
</dbReference>
<dbReference type="InterPro" id="IPR011053">
    <property type="entry name" value="Single_hybrid_motif"/>
</dbReference>
<evidence type="ECO:0000313" key="5">
    <source>
        <dbReference type="Proteomes" id="UP000242694"/>
    </source>
</evidence>
<dbReference type="PROSITE" id="PS00188">
    <property type="entry name" value="BIOTIN"/>
    <property type="match status" value="1"/>
</dbReference>
<comment type="caution">
    <text evidence="4">The sequence shown here is derived from an EMBL/GenBank/DDBJ whole genome shotgun (WGS) entry which is preliminary data.</text>
</comment>
<dbReference type="EMBL" id="PZDI01000017">
    <property type="protein sequence ID" value="PTH18430.1"/>
    <property type="molecule type" value="Genomic_DNA"/>
</dbReference>